<reference evidence="1 2" key="1">
    <citation type="submission" date="2019-05" db="EMBL/GenBank/DDBJ databases">
        <title>Another draft genome of Portunus trituberculatus and its Hox gene families provides insights of decapod evolution.</title>
        <authorList>
            <person name="Jeong J.-H."/>
            <person name="Song I."/>
            <person name="Kim S."/>
            <person name="Choi T."/>
            <person name="Kim D."/>
            <person name="Ryu S."/>
            <person name="Kim W."/>
        </authorList>
    </citation>
    <scope>NUCLEOTIDE SEQUENCE [LARGE SCALE GENOMIC DNA]</scope>
    <source>
        <tissue evidence="1">Muscle</tissue>
    </source>
</reference>
<evidence type="ECO:0000313" key="2">
    <source>
        <dbReference type="Proteomes" id="UP000324222"/>
    </source>
</evidence>
<dbReference type="AlphaFoldDB" id="A0A5B7JUU6"/>
<dbReference type="EMBL" id="VSRR010107407">
    <property type="protein sequence ID" value="MPC96798.1"/>
    <property type="molecule type" value="Genomic_DNA"/>
</dbReference>
<accession>A0A5B7JUU6</accession>
<dbReference type="Proteomes" id="UP000324222">
    <property type="component" value="Unassembled WGS sequence"/>
</dbReference>
<name>A0A5B7JUU6_PORTR</name>
<protein>
    <submittedName>
        <fullName evidence="1">Uncharacterized protein</fullName>
    </submittedName>
</protein>
<proteinExistence type="predicted"/>
<gene>
    <name evidence="1" type="ORF">E2C01_092076</name>
</gene>
<organism evidence="1 2">
    <name type="scientific">Portunus trituberculatus</name>
    <name type="common">Swimming crab</name>
    <name type="synonym">Neptunus trituberculatus</name>
    <dbReference type="NCBI Taxonomy" id="210409"/>
    <lineage>
        <taxon>Eukaryota</taxon>
        <taxon>Metazoa</taxon>
        <taxon>Ecdysozoa</taxon>
        <taxon>Arthropoda</taxon>
        <taxon>Crustacea</taxon>
        <taxon>Multicrustacea</taxon>
        <taxon>Malacostraca</taxon>
        <taxon>Eumalacostraca</taxon>
        <taxon>Eucarida</taxon>
        <taxon>Decapoda</taxon>
        <taxon>Pleocyemata</taxon>
        <taxon>Brachyura</taxon>
        <taxon>Eubrachyura</taxon>
        <taxon>Portunoidea</taxon>
        <taxon>Portunidae</taxon>
        <taxon>Portuninae</taxon>
        <taxon>Portunus</taxon>
    </lineage>
</organism>
<keyword evidence="2" id="KW-1185">Reference proteome</keyword>
<comment type="caution">
    <text evidence="1">The sequence shown here is derived from an EMBL/GenBank/DDBJ whole genome shotgun (WGS) entry which is preliminary data.</text>
</comment>
<sequence>MRTILTHPGAVGDYLEEPGGIHDDGPMASGDNALFSGCLKEFGSPTKSCAGVAGWALRRRHRASRGHSRTVCVVLTGVLIKLQYPSIITTSNITITTTTTTTTTATKRLHHQQ</sequence>
<evidence type="ECO:0000313" key="1">
    <source>
        <dbReference type="EMBL" id="MPC96798.1"/>
    </source>
</evidence>